<protein>
    <submittedName>
        <fullName evidence="1 3">Uncharacterized protein</fullName>
    </submittedName>
</protein>
<proteinExistence type="predicted"/>
<gene>
    <name evidence="1" type="ORF">SSLN_LOCUS7069</name>
</gene>
<dbReference type="AlphaFoldDB" id="A0A183SS71"/>
<dbReference type="EMBL" id="UYSU01033973">
    <property type="protein sequence ID" value="VDL93454.1"/>
    <property type="molecule type" value="Genomic_DNA"/>
</dbReference>
<reference evidence="1 2" key="2">
    <citation type="submission" date="2018-11" db="EMBL/GenBank/DDBJ databases">
        <authorList>
            <consortium name="Pathogen Informatics"/>
        </authorList>
    </citation>
    <scope>NUCLEOTIDE SEQUENCE [LARGE SCALE GENOMIC DNA]</scope>
    <source>
        <strain evidence="1 2">NST_G2</strain>
    </source>
</reference>
<organism evidence="3">
    <name type="scientific">Schistocephalus solidus</name>
    <name type="common">Tapeworm</name>
    <dbReference type="NCBI Taxonomy" id="70667"/>
    <lineage>
        <taxon>Eukaryota</taxon>
        <taxon>Metazoa</taxon>
        <taxon>Spiralia</taxon>
        <taxon>Lophotrochozoa</taxon>
        <taxon>Platyhelminthes</taxon>
        <taxon>Cestoda</taxon>
        <taxon>Eucestoda</taxon>
        <taxon>Diphyllobothriidea</taxon>
        <taxon>Diphyllobothriidae</taxon>
        <taxon>Schistocephalus</taxon>
    </lineage>
</organism>
<sequence length="131" mass="15169">MFSVMLTDAYVDKRPTIRITYRTDGHLFNSRRLQASTRVSTTTVQDLLFVDYCAFNTVKEEDMQRSIYLFATGCANFGLTSNMVERGHAPTVTQRGTQYCSNQCQRHQTRNCIQPRLCRKHTHAIEKLVTR</sequence>
<dbReference type="Proteomes" id="UP000275846">
    <property type="component" value="Unassembled WGS sequence"/>
</dbReference>
<evidence type="ECO:0000313" key="2">
    <source>
        <dbReference type="Proteomes" id="UP000275846"/>
    </source>
</evidence>
<accession>A0A183SS71</accession>
<evidence type="ECO:0000313" key="1">
    <source>
        <dbReference type="EMBL" id="VDL93454.1"/>
    </source>
</evidence>
<reference evidence="3" key="1">
    <citation type="submission" date="2016-06" db="UniProtKB">
        <authorList>
            <consortium name="WormBaseParasite"/>
        </authorList>
    </citation>
    <scope>IDENTIFICATION</scope>
</reference>
<dbReference type="WBParaSite" id="SSLN_0000730101-mRNA-1">
    <property type="protein sequence ID" value="SSLN_0000730101-mRNA-1"/>
    <property type="gene ID" value="SSLN_0000730101"/>
</dbReference>
<name>A0A183SS71_SCHSO</name>
<dbReference type="OrthoDB" id="6311341at2759"/>
<keyword evidence="2" id="KW-1185">Reference proteome</keyword>
<evidence type="ECO:0000313" key="3">
    <source>
        <dbReference type="WBParaSite" id="SSLN_0000730101-mRNA-1"/>
    </source>
</evidence>